<feature type="chain" id="PRO_5047003597" description="Beta-1,4-galactosyltransferase" evidence="12">
    <location>
        <begin position="20"/>
        <end position="307"/>
    </location>
</feature>
<name>A0ABP0GFE3_CLALP</name>
<evidence type="ECO:0000259" key="13">
    <source>
        <dbReference type="Pfam" id="PF02709"/>
    </source>
</evidence>
<keyword evidence="4 11" id="KW-0328">Glycosyltransferase</keyword>
<keyword evidence="7 11" id="KW-0735">Signal-anchor</keyword>
<evidence type="ECO:0000256" key="10">
    <source>
        <dbReference type="ARBA" id="ARBA00023180"/>
    </source>
</evidence>
<evidence type="ECO:0000256" key="8">
    <source>
        <dbReference type="ARBA" id="ARBA00022989"/>
    </source>
</evidence>
<evidence type="ECO:0000259" key="14">
    <source>
        <dbReference type="Pfam" id="PF13733"/>
    </source>
</evidence>
<dbReference type="InterPro" id="IPR027995">
    <property type="entry name" value="Galactosyl_T_N"/>
</dbReference>
<keyword evidence="6" id="KW-0812">Transmembrane</keyword>
<dbReference type="InterPro" id="IPR003859">
    <property type="entry name" value="Galactosyl_T"/>
</dbReference>
<feature type="signal peptide" evidence="12">
    <location>
        <begin position="1"/>
        <end position="19"/>
    </location>
</feature>
<evidence type="ECO:0000313" key="16">
    <source>
        <dbReference type="Proteomes" id="UP001642483"/>
    </source>
</evidence>
<evidence type="ECO:0000256" key="5">
    <source>
        <dbReference type="ARBA" id="ARBA00022679"/>
    </source>
</evidence>
<comment type="caution">
    <text evidence="15">The sequence shown here is derived from an EMBL/GenBank/DDBJ whole genome shotgun (WGS) entry which is preliminary data.</text>
</comment>
<keyword evidence="9" id="KW-0472">Membrane</keyword>
<comment type="function">
    <text evidence="11">Catalyses the transfer of galactose onto proteins or lipids.</text>
</comment>
<gene>
    <name evidence="15" type="ORF">CVLEPA_LOCUS20845</name>
</gene>
<dbReference type="PANTHER" id="PTHR19300">
    <property type="entry name" value="BETA-1,4-GALACTOSYLTRANSFERASE"/>
    <property type="match status" value="1"/>
</dbReference>
<dbReference type="EC" id="2.4.1.-" evidence="11"/>
<evidence type="ECO:0000256" key="3">
    <source>
        <dbReference type="ARBA" id="ARBA00005735"/>
    </source>
</evidence>
<sequence>MVRISATKCFLLCITMSLCIYFIFRCDPNPQNAARSENVENNLNPKFQPVQNMDEEREVKHTINDISDWHPHTLAVIVPFRDRFEELMEFAPWIHTFLNNQKIPHKIVVVNQIDSHRFNRASLINIGFLKTRDECDYLVMHDVDLLPNNAELLYHFPEKGPYHLASPEYHPMYHYKTYIGGVLMMTIKHFQMCRGLSNTFWGWGREDDELYLRFRENSLTLYRPTGLRTGYETFKHIHDKERRPRDYKRYGEQKKTQFQRDKTTGYDTLRYTLESERVLTIDEAPVHVYNVELFCDKTKTPWCDHSR</sequence>
<evidence type="ECO:0000256" key="1">
    <source>
        <dbReference type="ARBA" id="ARBA00004606"/>
    </source>
</evidence>
<dbReference type="Pfam" id="PF02709">
    <property type="entry name" value="Glyco_transf_7C"/>
    <property type="match status" value="1"/>
</dbReference>
<protein>
    <recommendedName>
        <fullName evidence="11">Beta-1,4-galactosyltransferase</fullName>
        <ecNumber evidence="11">2.4.1.-</ecNumber>
    </recommendedName>
</protein>
<dbReference type="Pfam" id="PF13733">
    <property type="entry name" value="Glyco_transf_7N"/>
    <property type="match status" value="1"/>
</dbReference>
<accession>A0ABP0GFE3</accession>
<keyword evidence="5 11" id="KW-0808">Transferase</keyword>
<dbReference type="InterPro" id="IPR027791">
    <property type="entry name" value="Galactosyl_T_C"/>
</dbReference>
<keyword evidence="16" id="KW-1185">Reference proteome</keyword>
<proteinExistence type="inferred from homology"/>
<keyword evidence="10 11" id="KW-0325">Glycoprotein</keyword>
<evidence type="ECO:0000256" key="11">
    <source>
        <dbReference type="RuleBase" id="RU368121"/>
    </source>
</evidence>
<dbReference type="Proteomes" id="UP001642483">
    <property type="component" value="Unassembled WGS sequence"/>
</dbReference>
<evidence type="ECO:0000256" key="4">
    <source>
        <dbReference type="ARBA" id="ARBA00022676"/>
    </source>
</evidence>
<dbReference type="EMBL" id="CAWYQH010000108">
    <property type="protein sequence ID" value="CAK8688890.1"/>
    <property type="molecule type" value="Genomic_DNA"/>
</dbReference>
<comment type="subcellular location">
    <subcellularLocation>
        <location evidence="1">Membrane</location>
        <topology evidence="1">Single-pass type II membrane protein</topology>
    </subcellularLocation>
</comment>
<dbReference type="PANTHER" id="PTHR19300:SF30">
    <property type="entry name" value="BETA-1,4-GALACTOSYLTRANSFERASE 7"/>
    <property type="match status" value="1"/>
</dbReference>
<feature type="domain" description="Galactosyltransferase C-terminal" evidence="13">
    <location>
        <begin position="162"/>
        <end position="236"/>
    </location>
</feature>
<evidence type="ECO:0000256" key="6">
    <source>
        <dbReference type="ARBA" id="ARBA00022692"/>
    </source>
</evidence>
<keyword evidence="12" id="KW-0732">Signal</keyword>
<evidence type="ECO:0000256" key="9">
    <source>
        <dbReference type="ARBA" id="ARBA00023136"/>
    </source>
</evidence>
<comment type="pathway">
    <text evidence="2 11">Protein modification; protein glycosylation.</text>
</comment>
<dbReference type="Gene3D" id="3.90.550.10">
    <property type="entry name" value="Spore Coat Polysaccharide Biosynthesis Protein SpsA, Chain A"/>
    <property type="match status" value="1"/>
</dbReference>
<dbReference type="PRINTS" id="PR02050">
    <property type="entry name" value="B14GALTRFASE"/>
</dbReference>
<evidence type="ECO:0000256" key="7">
    <source>
        <dbReference type="ARBA" id="ARBA00022968"/>
    </source>
</evidence>
<keyword evidence="8" id="KW-1133">Transmembrane helix</keyword>
<dbReference type="InterPro" id="IPR029044">
    <property type="entry name" value="Nucleotide-diphossugar_trans"/>
</dbReference>
<evidence type="ECO:0000256" key="2">
    <source>
        <dbReference type="ARBA" id="ARBA00004922"/>
    </source>
</evidence>
<comment type="similarity">
    <text evidence="3 11">Belongs to the glycosyltransferase 7 family.</text>
</comment>
<dbReference type="SUPFAM" id="SSF53448">
    <property type="entry name" value="Nucleotide-diphospho-sugar transferases"/>
    <property type="match status" value="1"/>
</dbReference>
<feature type="domain" description="Galactosyltransferase N-terminal" evidence="14">
    <location>
        <begin position="33"/>
        <end position="155"/>
    </location>
</feature>
<reference evidence="15 16" key="1">
    <citation type="submission" date="2024-02" db="EMBL/GenBank/DDBJ databases">
        <authorList>
            <person name="Daric V."/>
            <person name="Darras S."/>
        </authorList>
    </citation>
    <scope>NUCLEOTIDE SEQUENCE [LARGE SCALE GENOMIC DNA]</scope>
</reference>
<evidence type="ECO:0000256" key="12">
    <source>
        <dbReference type="SAM" id="SignalP"/>
    </source>
</evidence>
<organism evidence="15 16">
    <name type="scientific">Clavelina lepadiformis</name>
    <name type="common">Light-bulb sea squirt</name>
    <name type="synonym">Ascidia lepadiformis</name>
    <dbReference type="NCBI Taxonomy" id="159417"/>
    <lineage>
        <taxon>Eukaryota</taxon>
        <taxon>Metazoa</taxon>
        <taxon>Chordata</taxon>
        <taxon>Tunicata</taxon>
        <taxon>Ascidiacea</taxon>
        <taxon>Aplousobranchia</taxon>
        <taxon>Clavelinidae</taxon>
        <taxon>Clavelina</taxon>
    </lineage>
</organism>
<evidence type="ECO:0000313" key="15">
    <source>
        <dbReference type="EMBL" id="CAK8688890.1"/>
    </source>
</evidence>